<name>A0AA43Y668_CLOBO</name>
<comment type="caution">
    <text evidence="3">The sequence shown here is derived from an EMBL/GenBank/DDBJ whole genome shotgun (WGS) entry which is preliminary data.</text>
</comment>
<evidence type="ECO:0000259" key="2">
    <source>
        <dbReference type="Pfam" id="PF03496"/>
    </source>
</evidence>
<dbReference type="InterPro" id="IPR003540">
    <property type="entry name" value="ADP-ribosyltransferase"/>
</dbReference>
<dbReference type="Pfam" id="PF03496">
    <property type="entry name" value="ADPrib_exo_Tox"/>
    <property type="match status" value="2"/>
</dbReference>
<evidence type="ECO:0000313" key="3">
    <source>
        <dbReference type="EMBL" id="NFI20997.1"/>
    </source>
</evidence>
<evidence type="ECO:0000313" key="4">
    <source>
        <dbReference type="Proteomes" id="UP000482543"/>
    </source>
</evidence>
<dbReference type="AlphaFoldDB" id="A0AA43Y668"/>
<feature type="domain" description="ADP ribosyltransferase" evidence="2">
    <location>
        <begin position="269"/>
        <end position="460"/>
    </location>
</feature>
<feature type="chain" id="PRO_5041350036" description="ADP ribosyltransferase domain-containing protein" evidence="1">
    <location>
        <begin position="24"/>
        <end position="460"/>
    </location>
</feature>
<dbReference type="CDD" id="cd00233">
    <property type="entry name" value="VIP2"/>
    <property type="match status" value="1"/>
</dbReference>
<feature type="signal peptide" evidence="1">
    <location>
        <begin position="1"/>
        <end position="23"/>
    </location>
</feature>
<dbReference type="SUPFAM" id="SSF56399">
    <property type="entry name" value="ADP-ribosylation"/>
    <property type="match status" value="2"/>
</dbReference>
<accession>A0AA43Y668</accession>
<dbReference type="GO" id="GO:0005576">
    <property type="term" value="C:extracellular region"/>
    <property type="evidence" value="ECO:0007669"/>
    <property type="project" value="InterPro"/>
</dbReference>
<sequence>MNRKKIISAVLLATVMFSNIGSAQTVLAKDSNLKHSNISTTMNSPSKGDIIDFKEEDKEEAKEWGKEKEKEWKLTSSEKQNISKYIKDKDSIKTDYNKITYSMAGEFDSEKEILKDIDRSLEKANLSDTVVTYKNVDANSIGFNGELFSGNDINKDELKKFEEQFLHDKEKDNYLKLDSYFETNINEQKLDHDKRIILKVTVQSSKGRTHPTKAGVILDGEEYKMLVSNDYVIKVDSVHQSTLKGRDYVIVNGELQESLDFKNDLNGLADRWGKQHYKEWADDLSVEEREALDGYIRREYKDINAYLRNDSKPVSGSTMEESRIQDRIEKITESLEKEPIPENVTVYRWCGAAEFGYEIGKIPEFKKFEEDFLNKDKLEKGYMSTSLSSEALSAFSSRKIILRLQLPQGSKGAYVSALGGFGSEKEMLLDKGSKYHINKISKATIKGKEKYIVDATLLKK</sequence>
<organism evidence="3 4">
    <name type="scientific">Clostridium botulinum</name>
    <dbReference type="NCBI Taxonomy" id="1491"/>
    <lineage>
        <taxon>Bacteria</taxon>
        <taxon>Bacillati</taxon>
        <taxon>Bacillota</taxon>
        <taxon>Clostridia</taxon>
        <taxon>Eubacteriales</taxon>
        <taxon>Clostridiaceae</taxon>
        <taxon>Clostridium</taxon>
    </lineage>
</organism>
<keyword evidence="1" id="KW-0732">Signal</keyword>
<dbReference type="PROSITE" id="PS51996">
    <property type="entry name" value="TR_MART"/>
    <property type="match status" value="2"/>
</dbReference>
<protein>
    <recommendedName>
        <fullName evidence="2">ADP ribosyltransferase domain-containing protein</fullName>
    </recommendedName>
</protein>
<dbReference type="PRINTS" id="PR01390">
    <property type="entry name" value="BINARYTOXINA"/>
</dbReference>
<evidence type="ECO:0000256" key="1">
    <source>
        <dbReference type="SAM" id="SignalP"/>
    </source>
</evidence>
<dbReference type="Gene3D" id="3.90.176.10">
    <property type="entry name" value="Toxin ADP-ribosyltransferase, Chain A, domain 1"/>
    <property type="match status" value="2"/>
</dbReference>
<gene>
    <name evidence="3" type="ORF">FC964_06285</name>
</gene>
<dbReference type="EMBL" id="SWRJ01000001">
    <property type="protein sequence ID" value="NFI20997.1"/>
    <property type="molecule type" value="Genomic_DNA"/>
</dbReference>
<dbReference type="Proteomes" id="UP000482543">
    <property type="component" value="Unassembled WGS sequence"/>
</dbReference>
<reference evidence="3 4" key="1">
    <citation type="submission" date="2019-04" db="EMBL/GenBank/DDBJ databases">
        <title>Genome sequencing of Clostridium botulinum Groups I-IV and Clostridium butyricum.</title>
        <authorList>
            <person name="Brunt J."/>
            <person name="Van Vliet A.H.M."/>
            <person name="Stringer S.C."/>
            <person name="Carter A.T."/>
            <person name="Peck M.W."/>
        </authorList>
    </citation>
    <scope>NUCLEOTIDE SEQUENCE [LARGE SCALE GENOMIC DNA]</scope>
    <source>
        <strain evidence="3 4">IFR 15/034</strain>
    </source>
</reference>
<dbReference type="InterPro" id="IPR016013">
    <property type="entry name" value="Binary_toxinA_clost-typ"/>
</dbReference>
<feature type="domain" description="ADP ribosyltransferase" evidence="2">
    <location>
        <begin position="61"/>
        <end position="254"/>
    </location>
</feature>
<proteinExistence type="predicted"/>